<organism evidence="1 2">
    <name type="scientific">Kibdelosporangium philippinense</name>
    <dbReference type="NCBI Taxonomy" id="211113"/>
    <lineage>
        <taxon>Bacteria</taxon>
        <taxon>Bacillati</taxon>
        <taxon>Actinomycetota</taxon>
        <taxon>Actinomycetes</taxon>
        <taxon>Pseudonocardiales</taxon>
        <taxon>Pseudonocardiaceae</taxon>
        <taxon>Kibdelosporangium</taxon>
    </lineage>
</organism>
<evidence type="ECO:0000313" key="1">
    <source>
        <dbReference type="EMBL" id="MCE7006585.1"/>
    </source>
</evidence>
<evidence type="ECO:0000313" key="2">
    <source>
        <dbReference type="Proteomes" id="UP001521150"/>
    </source>
</evidence>
<reference evidence="1 2" key="1">
    <citation type="submission" date="2021-12" db="EMBL/GenBank/DDBJ databases">
        <title>Genome sequence of Kibdelosporangium philippinense ATCC 49844.</title>
        <authorList>
            <person name="Fedorov E.A."/>
            <person name="Omeragic M."/>
            <person name="Shalygina K.F."/>
            <person name="Maclea K.S."/>
        </authorList>
    </citation>
    <scope>NUCLEOTIDE SEQUENCE [LARGE SCALE GENOMIC DNA]</scope>
    <source>
        <strain evidence="1 2">ATCC 49844</strain>
    </source>
</reference>
<accession>A0ABS8ZFI6</accession>
<dbReference type="RefSeq" id="WP_233728043.1">
    <property type="nucleotide sequence ID" value="NZ_JAJVCN010000002.1"/>
</dbReference>
<gene>
    <name evidence="1" type="ORF">LWC34_27695</name>
</gene>
<dbReference type="EMBL" id="JAJVCN010000002">
    <property type="protein sequence ID" value="MCE7006585.1"/>
    <property type="molecule type" value="Genomic_DNA"/>
</dbReference>
<keyword evidence="2" id="KW-1185">Reference proteome</keyword>
<dbReference type="Proteomes" id="UP001521150">
    <property type="component" value="Unassembled WGS sequence"/>
</dbReference>
<sequence length="139" mass="15266">MTHNRSSRHHREPEENRRKLFAKGSVMRLTFLGKETQGGGSPTLFATDRGTYVVQGWKVAGQSDDNIEIPQRLLAHLEPHTYLGATLSDSGRGTFFLSGAPVTDAEALSRMDIPGHEASVEVPKHKEVWFGEPATGRGV</sequence>
<proteinExistence type="predicted"/>
<name>A0ABS8ZFI6_9PSEU</name>
<comment type="caution">
    <text evidence="1">The sequence shown here is derived from an EMBL/GenBank/DDBJ whole genome shotgun (WGS) entry which is preliminary data.</text>
</comment>
<protein>
    <submittedName>
        <fullName evidence="1">Uncharacterized protein</fullName>
    </submittedName>
</protein>